<dbReference type="SUPFAM" id="SSF47473">
    <property type="entry name" value="EF-hand"/>
    <property type="match status" value="1"/>
</dbReference>
<name>A0A9P0D2C5_9CUCU</name>
<dbReference type="Pfam" id="PF01694">
    <property type="entry name" value="Rhomboid"/>
    <property type="match status" value="1"/>
</dbReference>
<feature type="transmembrane region" description="Helical" evidence="7">
    <location>
        <begin position="218"/>
        <end position="238"/>
    </location>
</feature>
<dbReference type="GO" id="GO:0005509">
    <property type="term" value="F:calcium ion binding"/>
    <property type="evidence" value="ECO:0007669"/>
    <property type="project" value="InterPro"/>
</dbReference>
<feature type="transmembrane region" description="Helical" evidence="7">
    <location>
        <begin position="309"/>
        <end position="331"/>
    </location>
</feature>
<dbReference type="AlphaFoldDB" id="A0A9P0D2C5"/>
<dbReference type="Gene3D" id="1.20.1540.10">
    <property type="entry name" value="Rhomboid-like"/>
    <property type="match status" value="1"/>
</dbReference>
<evidence type="ECO:0000313" key="9">
    <source>
        <dbReference type="EMBL" id="CAH1112650.1"/>
    </source>
</evidence>
<keyword evidence="6 7" id="KW-0472">Membrane</keyword>
<proteinExistence type="inferred from homology"/>
<dbReference type="OrthoDB" id="418595at2759"/>
<dbReference type="GO" id="GO:0004252">
    <property type="term" value="F:serine-type endopeptidase activity"/>
    <property type="evidence" value="ECO:0007669"/>
    <property type="project" value="InterPro"/>
</dbReference>
<feature type="transmembrane region" description="Helical" evidence="7">
    <location>
        <begin position="158"/>
        <end position="183"/>
    </location>
</feature>
<dbReference type="InterPro" id="IPR018247">
    <property type="entry name" value="EF_Hand_1_Ca_BS"/>
</dbReference>
<reference evidence="9" key="1">
    <citation type="submission" date="2022-01" db="EMBL/GenBank/DDBJ databases">
        <authorList>
            <person name="King R."/>
        </authorList>
    </citation>
    <scope>NUCLEOTIDE SEQUENCE</scope>
</reference>
<dbReference type="CDD" id="cd00051">
    <property type="entry name" value="EFh"/>
    <property type="match status" value="1"/>
</dbReference>
<comment type="similarity">
    <text evidence="2">Belongs to the peptidase S54 family.</text>
</comment>
<organism evidence="9 10">
    <name type="scientific">Psylliodes chrysocephalus</name>
    <dbReference type="NCBI Taxonomy" id="3402493"/>
    <lineage>
        <taxon>Eukaryota</taxon>
        <taxon>Metazoa</taxon>
        <taxon>Ecdysozoa</taxon>
        <taxon>Arthropoda</taxon>
        <taxon>Hexapoda</taxon>
        <taxon>Insecta</taxon>
        <taxon>Pterygota</taxon>
        <taxon>Neoptera</taxon>
        <taxon>Endopterygota</taxon>
        <taxon>Coleoptera</taxon>
        <taxon>Polyphaga</taxon>
        <taxon>Cucujiformia</taxon>
        <taxon>Chrysomeloidea</taxon>
        <taxon>Chrysomelidae</taxon>
        <taxon>Galerucinae</taxon>
        <taxon>Alticini</taxon>
        <taxon>Psylliodes</taxon>
    </lineage>
</organism>
<dbReference type="InterPro" id="IPR011992">
    <property type="entry name" value="EF-hand-dom_pair"/>
</dbReference>
<evidence type="ECO:0000256" key="5">
    <source>
        <dbReference type="ARBA" id="ARBA00022989"/>
    </source>
</evidence>
<dbReference type="PROSITE" id="PS00018">
    <property type="entry name" value="EF_HAND_1"/>
    <property type="match status" value="1"/>
</dbReference>
<evidence type="ECO:0000256" key="2">
    <source>
        <dbReference type="ARBA" id="ARBA00009045"/>
    </source>
</evidence>
<protein>
    <recommendedName>
        <fullName evidence="8">EF-hand domain-containing protein</fullName>
    </recommendedName>
</protein>
<gene>
    <name evidence="9" type="ORF">PSYICH_LOCUS11947</name>
</gene>
<dbReference type="InterPro" id="IPR002048">
    <property type="entry name" value="EF_hand_dom"/>
</dbReference>
<keyword evidence="3 7" id="KW-0812">Transmembrane</keyword>
<dbReference type="PANTHER" id="PTHR45840">
    <property type="entry name" value="RHOMBOID-RELATED PROTEIN"/>
    <property type="match status" value="1"/>
</dbReference>
<keyword evidence="4" id="KW-0106">Calcium</keyword>
<sequence>MIAAAEKFDADKSGHIEINELVEMLKSDDDVPKIISKKIFKAADQDGNGLLNYDEFEKMVQDENYSEVFSRYLNIYIRYVLPRKKAALLQADSSIPDGIYEDKYSFWPPPVALILITALEITFFIIDEVSKDTASYDDGRMSNILIYHPYKRQEAWRFFTYMFVHIGYMHLVINLSVQLCLGVPLEMVHKWKRILVVYFSGVIAGSLCTSVVDPTTFLAGASGGVYALLTAHIGTICMNWREMEFPIIQLLVFLAIVSMDVGTSIYNRYFLHLEENIGYAAHFGGALAGLLVGIWNLKNFAPTKRETYVWWCALTIYVMFMGTMILMNIVWKEHFLPNR</sequence>
<feature type="transmembrane region" description="Helical" evidence="7">
    <location>
        <begin position="195"/>
        <end position="212"/>
    </location>
</feature>
<feature type="transmembrane region" description="Helical" evidence="7">
    <location>
        <begin position="277"/>
        <end position="297"/>
    </location>
</feature>
<accession>A0A9P0D2C5</accession>
<feature type="transmembrane region" description="Helical" evidence="7">
    <location>
        <begin position="250"/>
        <end position="271"/>
    </location>
</feature>
<evidence type="ECO:0000313" key="10">
    <source>
        <dbReference type="Proteomes" id="UP001153636"/>
    </source>
</evidence>
<evidence type="ECO:0000256" key="1">
    <source>
        <dbReference type="ARBA" id="ARBA00004141"/>
    </source>
</evidence>
<evidence type="ECO:0000256" key="4">
    <source>
        <dbReference type="ARBA" id="ARBA00022837"/>
    </source>
</evidence>
<dbReference type="PROSITE" id="PS50222">
    <property type="entry name" value="EF_HAND_2"/>
    <property type="match status" value="1"/>
</dbReference>
<dbReference type="SUPFAM" id="SSF144091">
    <property type="entry name" value="Rhomboid-like"/>
    <property type="match status" value="1"/>
</dbReference>
<dbReference type="SMART" id="SM00054">
    <property type="entry name" value="EFh"/>
    <property type="match status" value="2"/>
</dbReference>
<evidence type="ECO:0000256" key="7">
    <source>
        <dbReference type="SAM" id="Phobius"/>
    </source>
</evidence>
<feature type="domain" description="EF-hand" evidence="8">
    <location>
        <begin position="31"/>
        <end position="66"/>
    </location>
</feature>
<dbReference type="InterPro" id="IPR022764">
    <property type="entry name" value="Peptidase_S54_rhomboid_dom"/>
</dbReference>
<evidence type="ECO:0000259" key="8">
    <source>
        <dbReference type="PROSITE" id="PS50222"/>
    </source>
</evidence>
<dbReference type="Gene3D" id="1.10.238.10">
    <property type="entry name" value="EF-hand"/>
    <property type="match status" value="1"/>
</dbReference>
<dbReference type="EMBL" id="OV651818">
    <property type="protein sequence ID" value="CAH1112650.1"/>
    <property type="molecule type" value="Genomic_DNA"/>
</dbReference>
<evidence type="ECO:0000256" key="6">
    <source>
        <dbReference type="ARBA" id="ARBA00023136"/>
    </source>
</evidence>
<dbReference type="Proteomes" id="UP001153636">
    <property type="component" value="Chromosome 6"/>
</dbReference>
<dbReference type="Pfam" id="PF13499">
    <property type="entry name" value="EF-hand_7"/>
    <property type="match status" value="1"/>
</dbReference>
<dbReference type="InterPro" id="IPR035952">
    <property type="entry name" value="Rhomboid-like_sf"/>
</dbReference>
<feature type="transmembrane region" description="Helical" evidence="7">
    <location>
        <begin position="106"/>
        <end position="126"/>
    </location>
</feature>
<dbReference type="PANTHER" id="PTHR45840:SF8">
    <property type="entry name" value="RHOMBOID PROTEASE"/>
    <property type="match status" value="1"/>
</dbReference>
<dbReference type="InterPro" id="IPR051739">
    <property type="entry name" value="Rhomboid_IM_Serine_Proteases"/>
</dbReference>
<evidence type="ECO:0000256" key="3">
    <source>
        <dbReference type="ARBA" id="ARBA00022692"/>
    </source>
</evidence>
<keyword evidence="10" id="KW-1185">Reference proteome</keyword>
<comment type="subcellular location">
    <subcellularLocation>
        <location evidence="1">Membrane</location>
        <topology evidence="1">Multi-pass membrane protein</topology>
    </subcellularLocation>
</comment>
<dbReference type="GO" id="GO:0016020">
    <property type="term" value="C:membrane"/>
    <property type="evidence" value="ECO:0007669"/>
    <property type="project" value="UniProtKB-SubCell"/>
</dbReference>
<keyword evidence="5 7" id="KW-1133">Transmembrane helix</keyword>